<sequence length="121" mass="13740">MNIDDILNQIDKNAQPDDDAFDLLLVSHSGSRNAFCESFTKEVAQRYLDNLLEFDKADCAINSLSAWAPLETFSEFSWTIYRAFDEGEYLHPGQLAGTNEELYTKPMLRKVLNTVPLKSDS</sequence>
<protein>
    <submittedName>
        <fullName evidence="1">Uncharacterized protein</fullName>
    </submittedName>
</protein>
<dbReference type="Proteomes" id="UP000063429">
    <property type="component" value="Chromosome"/>
</dbReference>
<evidence type="ECO:0000313" key="2">
    <source>
        <dbReference type="Proteomes" id="UP000063429"/>
    </source>
</evidence>
<name>A0ABM5V4S9_9BURK</name>
<organism evidence="1 2">
    <name type="scientific">Herbaspirillum hiltneri N3</name>
    <dbReference type="NCBI Taxonomy" id="1262470"/>
    <lineage>
        <taxon>Bacteria</taxon>
        <taxon>Pseudomonadati</taxon>
        <taxon>Pseudomonadota</taxon>
        <taxon>Betaproteobacteria</taxon>
        <taxon>Burkholderiales</taxon>
        <taxon>Oxalobacteraceae</taxon>
        <taxon>Herbaspirillum</taxon>
    </lineage>
</organism>
<proteinExistence type="predicted"/>
<evidence type="ECO:0000313" key="1">
    <source>
        <dbReference type="EMBL" id="AKZ64663.1"/>
    </source>
</evidence>
<keyword evidence="2" id="KW-1185">Reference proteome</keyword>
<dbReference type="RefSeq" id="WP_053200399.1">
    <property type="nucleotide sequence ID" value="NZ_CP011409.1"/>
</dbReference>
<dbReference type="EMBL" id="CP011409">
    <property type="protein sequence ID" value="AKZ64663.1"/>
    <property type="molecule type" value="Genomic_DNA"/>
</dbReference>
<accession>A0ABM5V4S9</accession>
<gene>
    <name evidence="1" type="ORF">F506_20180</name>
</gene>
<reference evidence="2" key="1">
    <citation type="journal article" date="2015" name="Genome Announc.">
        <title>Complete Genome Sequence of Herbaspirillum hiltneri N3 (DSM 17495), Isolated from Surface-Sterilized Wheat Roots.</title>
        <authorList>
            <person name="Guizelini D."/>
            <person name="Saizaki P.M."/>
            <person name="Coimbra N.A."/>
            <person name="Weiss V.A."/>
            <person name="Faoro H."/>
            <person name="Sfeir M.Z."/>
            <person name="Baura V.A."/>
            <person name="Monteiro R.A."/>
            <person name="Chubatsu L.S."/>
            <person name="Souza E.M."/>
            <person name="Cruz L.M."/>
            <person name="Pedrosa F.O."/>
            <person name="Raittz R.T."/>
            <person name="Marchaukoski J.N."/>
            <person name="Steffens M.B."/>
        </authorList>
    </citation>
    <scope>NUCLEOTIDE SEQUENCE [LARGE SCALE GENOMIC DNA]</scope>
    <source>
        <strain evidence="2">N3</strain>
    </source>
</reference>